<comment type="caution">
    <text evidence="1">The sequence shown here is derived from an EMBL/GenBank/DDBJ whole genome shotgun (WGS) entry which is preliminary data.</text>
</comment>
<proteinExistence type="predicted"/>
<accession>A0A7C4BB21</accession>
<dbReference type="EMBL" id="DTFF01000012">
    <property type="protein sequence ID" value="HGI87001.1"/>
    <property type="molecule type" value="Genomic_DNA"/>
</dbReference>
<reference evidence="1" key="1">
    <citation type="journal article" date="2020" name="mSystems">
        <title>Genome- and Community-Level Interaction Insights into Carbon Utilization and Element Cycling Functions of Hydrothermarchaeota in Hydrothermal Sediment.</title>
        <authorList>
            <person name="Zhou Z."/>
            <person name="Liu Y."/>
            <person name="Xu W."/>
            <person name="Pan J."/>
            <person name="Luo Z.H."/>
            <person name="Li M."/>
        </authorList>
    </citation>
    <scope>NUCLEOTIDE SEQUENCE [LARGE SCALE GENOMIC DNA]</scope>
    <source>
        <strain evidence="1">SpSt-732</strain>
    </source>
</reference>
<organism evidence="1">
    <name type="scientific">Ignisphaera aggregans</name>
    <dbReference type="NCBI Taxonomy" id="334771"/>
    <lineage>
        <taxon>Archaea</taxon>
        <taxon>Thermoproteota</taxon>
        <taxon>Thermoprotei</taxon>
        <taxon>Desulfurococcales</taxon>
        <taxon>Desulfurococcaceae</taxon>
        <taxon>Ignisphaera</taxon>
    </lineage>
</organism>
<sequence length="149" mass="17115">MGFLIDALSRIRKKSSAMSKEEMLAVYRILLEIRRELVDAFYIIAERKLRELYDGFSMTMLKLDKTIQVLRRTVGEPASATYSRLKRAEVDEMLEKIPLELSQTLRSLMHSAGLLEEFAQSMPQHYLKAVLKGVDDHVDKVIKLLGDVT</sequence>
<evidence type="ECO:0000313" key="1">
    <source>
        <dbReference type="EMBL" id="HGI87001.1"/>
    </source>
</evidence>
<gene>
    <name evidence="1" type="ORF">ENV14_01180</name>
</gene>
<dbReference type="AlphaFoldDB" id="A0A7C4BB21"/>
<evidence type="ECO:0008006" key="2">
    <source>
        <dbReference type="Google" id="ProtNLM"/>
    </source>
</evidence>
<name>A0A7C4BB21_9CREN</name>
<protein>
    <recommendedName>
        <fullName evidence="2">DUF47 family protein</fullName>
    </recommendedName>
</protein>